<protein>
    <submittedName>
        <fullName evidence="5">Adenylyltransferase/cytidyltransferase family protein</fullName>
    </submittedName>
</protein>
<dbReference type="PANTHER" id="PTHR43793">
    <property type="entry name" value="FAD SYNTHASE"/>
    <property type="match status" value="1"/>
</dbReference>
<feature type="domain" description="Cytidyltransferase-like" evidence="4">
    <location>
        <begin position="6"/>
        <end position="137"/>
    </location>
</feature>
<organism evidence="5 6">
    <name type="scientific">Candidatus Mycosynbacter amalyticus</name>
    <dbReference type="NCBI Taxonomy" id="2665156"/>
    <lineage>
        <taxon>Bacteria</taxon>
        <taxon>Candidatus Saccharimonadota</taxon>
        <taxon>Candidatus Saccharimonadota incertae sedis</taxon>
        <taxon>Candidatus Mycosynbacter</taxon>
    </lineage>
</organism>
<evidence type="ECO:0000256" key="2">
    <source>
        <dbReference type="ARBA" id="ARBA00022695"/>
    </source>
</evidence>
<evidence type="ECO:0000313" key="6">
    <source>
        <dbReference type="Proteomes" id="UP001059824"/>
    </source>
</evidence>
<dbReference type="Proteomes" id="UP001059824">
    <property type="component" value="Chromosome"/>
</dbReference>
<dbReference type="GO" id="GO:0016779">
    <property type="term" value="F:nucleotidyltransferase activity"/>
    <property type="evidence" value="ECO:0007669"/>
    <property type="project" value="UniProtKB-KW"/>
</dbReference>
<dbReference type="RefSeq" id="WP_260763365.1">
    <property type="nucleotide sequence ID" value="NZ_CP045921.1"/>
</dbReference>
<dbReference type="NCBIfam" id="TIGR00125">
    <property type="entry name" value="cyt_tran_rel"/>
    <property type="match status" value="1"/>
</dbReference>
<feature type="region of interest" description="Disordered" evidence="3">
    <location>
        <begin position="124"/>
        <end position="144"/>
    </location>
</feature>
<dbReference type="KEGG" id="mama:GII36_05695"/>
<name>A0A857MQH6_9BACT</name>
<keyword evidence="1" id="KW-0808">Transferase</keyword>
<dbReference type="SUPFAM" id="SSF52374">
    <property type="entry name" value="Nucleotidylyl transferase"/>
    <property type="match status" value="1"/>
</dbReference>
<accession>A0A857MQH6</accession>
<dbReference type="Gene3D" id="3.40.50.620">
    <property type="entry name" value="HUPs"/>
    <property type="match status" value="1"/>
</dbReference>
<evidence type="ECO:0000256" key="1">
    <source>
        <dbReference type="ARBA" id="ARBA00022679"/>
    </source>
</evidence>
<evidence type="ECO:0000259" key="4">
    <source>
        <dbReference type="Pfam" id="PF01467"/>
    </source>
</evidence>
<proteinExistence type="predicted"/>
<evidence type="ECO:0000313" key="5">
    <source>
        <dbReference type="EMBL" id="QHN43311.1"/>
    </source>
</evidence>
<dbReference type="Pfam" id="PF01467">
    <property type="entry name" value="CTP_transf_like"/>
    <property type="match status" value="1"/>
</dbReference>
<keyword evidence="6" id="KW-1185">Reference proteome</keyword>
<evidence type="ECO:0000256" key="3">
    <source>
        <dbReference type="SAM" id="MobiDB-lite"/>
    </source>
</evidence>
<dbReference type="EMBL" id="CP045921">
    <property type="protein sequence ID" value="QHN43311.1"/>
    <property type="molecule type" value="Genomic_DNA"/>
</dbReference>
<dbReference type="AlphaFoldDB" id="A0A857MQH6"/>
<sequence>MKVVIVSGYFNPLHGGHLDMIEAAAKMGDHLIVIVNNDKQQLLKKGKIILDEANRLRVLRSIKGVDQSVLSIDDDPTICKTLEMVAGQHPGDELVFANGGDRDSEKEIPEAVVCREFGIEMRFDAGEGKPDSSTRINQALGHEK</sequence>
<keyword evidence="2 5" id="KW-0548">Nucleotidyltransferase</keyword>
<dbReference type="InterPro" id="IPR050385">
    <property type="entry name" value="Archaeal_FAD_synthase"/>
</dbReference>
<dbReference type="PANTHER" id="PTHR43793:SF1">
    <property type="entry name" value="FAD SYNTHASE"/>
    <property type="match status" value="1"/>
</dbReference>
<dbReference type="InterPro" id="IPR004821">
    <property type="entry name" value="Cyt_trans-like"/>
</dbReference>
<dbReference type="InterPro" id="IPR014729">
    <property type="entry name" value="Rossmann-like_a/b/a_fold"/>
</dbReference>
<gene>
    <name evidence="5" type="ORF">GII36_05695</name>
</gene>
<reference evidence="5" key="1">
    <citation type="journal article" date="2021" name="Nat. Microbiol.">
        <title>Cocultivation of an ultrasmall environmental parasitic bacterium with lytic ability against bacteria associated with wastewater foams.</title>
        <authorList>
            <person name="Batinovic S."/>
            <person name="Rose J.J.A."/>
            <person name="Ratcliffe J."/>
            <person name="Seviour R.J."/>
            <person name="Petrovski S."/>
        </authorList>
    </citation>
    <scope>NUCLEOTIDE SEQUENCE</scope>
    <source>
        <strain evidence="5">JR1</strain>
    </source>
</reference>